<protein>
    <recommendedName>
        <fullName evidence="3">pectinesterase</fullName>
        <ecNumber evidence="3">3.1.1.11</ecNumber>
    </recommendedName>
</protein>
<name>A0ABC8TUE2_9AQUA</name>
<comment type="similarity">
    <text evidence="2">Belongs to the pectinesterase family.</text>
</comment>
<dbReference type="GO" id="GO:0030599">
    <property type="term" value="F:pectinesterase activity"/>
    <property type="evidence" value="ECO:0007669"/>
    <property type="project" value="UniProtKB-EC"/>
</dbReference>
<dbReference type="PANTHER" id="PTHR31321">
    <property type="entry name" value="ACYL-COA THIOESTER HYDROLASE YBHC-RELATED"/>
    <property type="match status" value="1"/>
</dbReference>
<comment type="caution">
    <text evidence="8">The sequence shown here is derived from an EMBL/GenBank/DDBJ whole genome shotgun (WGS) entry which is preliminary data.</text>
</comment>
<evidence type="ECO:0000256" key="6">
    <source>
        <dbReference type="ARBA" id="ARBA00047928"/>
    </source>
</evidence>
<comment type="pathway">
    <text evidence="1">Glycan metabolism; pectin degradation; 2-dehydro-3-deoxy-D-gluconate from pectin: step 1/5.</text>
</comment>
<dbReference type="EC" id="3.1.1.11" evidence="3"/>
<proteinExistence type="inferred from homology"/>
<gene>
    <name evidence="8" type="ORF">ILEXP_LOCUS41034</name>
</gene>
<dbReference type="SUPFAM" id="SSF51126">
    <property type="entry name" value="Pectin lyase-like"/>
    <property type="match status" value="1"/>
</dbReference>
<evidence type="ECO:0000313" key="9">
    <source>
        <dbReference type="Proteomes" id="UP001642360"/>
    </source>
</evidence>
<accession>A0ABC8TUE2</accession>
<evidence type="ECO:0000259" key="7">
    <source>
        <dbReference type="Pfam" id="PF01095"/>
    </source>
</evidence>
<dbReference type="Proteomes" id="UP001642360">
    <property type="component" value="Unassembled WGS sequence"/>
</dbReference>
<keyword evidence="9" id="KW-1185">Reference proteome</keyword>
<dbReference type="InterPro" id="IPR012334">
    <property type="entry name" value="Pectin_lyas_fold"/>
</dbReference>
<dbReference type="AlphaFoldDB" id="A0ABC8TUE2"/>
<organism evidence="8 9">
    <name type="scientific">Ilex paraguariensis</name>
    <name type="common">yerba mate</name>
    <dbReference type="NCBI Taxonomy" id="185542"/>
    <lineage>
        <taxon>Eukaryota</taxon>
        <taxon>Viridiplantae</taxon>
        <taxon>Streptophyta</taxon>
        <taxon>Embryophyta</taxon>
        <taxon>Tracheophyta</taxon>
        <taxon>Spermatophyta</taxon>
        <taxon>Magnoliopsida</taxon>
        <taxon>eudicotyledons</taxon>
        <taxon>Gunneridae</taxon>
        <taxon>Pentapetalae</taxon>
        <taxon>asterids</taxon>
        <taxon>campanulids</taxon>
        <taxon>Aquifoliales</taxon>
        <taxon>Aquifoliaceae</taxon>
        <taxon>Ilex</taxon>
    </lineage>
</organism>
<evidence type="ECO:0000256" key="4">
    <source>
        <dbReference type="ARBA" id="ARBA00022801"/>
    </source>
</evidence>
<dbReference type="Gene3D" id="2.160.20.10">
    <property type="entry name" value="Single-stranded right-handed beta-helix, Pectin lyase-like"/>
    <property type="match status" value="1"/>
</dbReference>
<keyword evidence="5" id="KW-0063">Aspartyl esterase</keyword>
<feature type="domain" description="Pectinesterase catalytic" evidence="7">
    <location>
        <begin position="65"/>
        <end position="124"/>
    </location>
</feature>
<reference evidence="8 9" key="1">
    <citation type="submission" date="2024-02" db="EMBL/GenBank/DDBJ databases">
        <authorList>
            <person name="Vignale AGUSTIN F."/>
            <person name="Sosa J E."/>
            <person name="Modenutti C."/>
        </authorList>
    </citation>
    <scope>NUCLEOTIDE SEQUENCE [LARGE SCALE GENOMIC DNA]</scope>
</reference>
<evidence type="ECO:0000256" key="2">
    <source>
        <dbReference type="ARBA" id="ARBA00008891"/>
    </source>
</evidence>
<comment type="catalytic activity">
    <reaction evidence="6">
        <text>[(1-&gt;4)-alpha-D-galacturonosyl methyl ester](n) + n H2O = [(1-&gt;4)-alpha-D-galacturonosyl](n) + n methanol + n H(+)</text>
        <dbReference type="Rhea" id="RHEA:22380"/>
        <dbReference type="Rhea" id="RHEA-COMP:14570"/>
        <dbReference type="Rhea" id="RHEA-COMP:14573"/>
        <dbReference type="ChEBI" id="CHEBI:15377"/>
        <dbReference type="ChEBI" id="CHEBI:15378"/>
        <dbReference type="ChEBI" id="CHEBI:17790"/>
        <dbReference type="ChEBI" id="CHEBI:140522"/>
        <dbReference type="ChEBI" id="CHEBI:140523"/>
        <dbReference type="EC" id="3.1.1.11"/>
    </reaction>
</comment>
<sequence length="145" mass="15735">MSSPRKIMGKSIRSLGTAREHGLHVDSLNSDRTELFLSAILNLSPQPELPKTSCQITIGLTIEASRVIGTGTLGCGSAIVEEEDFIAKNTTFENSTPEGSGQVVAITVTADRSTFYNCRFLGWQVYSLLLVNGRKYDIPLSLDVV</sequence>
<dbReference type="Pfam" id="PF01095">
    <property type="entry name" value="Pectinesterase"/>
    <property type="match status" value="1"/>
</dbReference>
<evidence type="ECO:0000256" key="1">
    <source>
        <dbReference type="ARBA" id="ARBA00005184"/>
    </source>
</evidence>
<evidence type="ECO:0000256" key="5">
    <source>
        <dbReference type="ARBA" id="ARBA00023085"/>
    </source>
</evidence>
<evidence type="ECO:0000256" key="3">
    <source>
        <dbReference type="ARBA" id="ARBA00013229"/>
    </source>
</evidence>
<keyword evidence="4" id="KW-0378">Hydrolase</keyword>
<evidence type="ECO:0000313" key="8">
    <source>
        <dbReference type="EMBL" id="CAK9171466.1"/>
    </source>
</evidence>
<dbReference type="InterPro" id="IPR011050">
    <property type="entry name" value="Pectin_lyase_fold/virulence"/>
</dbReference>
<dbReference type="PANTHER" id="PTHR31321:SF12">
    <property type="entry name" value="PECTINESTERASE 31"/>
    <property type="match status" value="1"/>
</dbReference>
<dbReference type="EMBL" id="CAUOFW020005747">
    <property type="protein sequence ID" value="CAK9171466.1"/>
    <property type="molecule type" value="Genomic_DNA"/>
</dbReference>
<dbReference type="InterPro" id="IPR000070">
    <property type="entry name" value="Pectinesterase_cat"/>
</dbReference>